<name>A0AAU7XBM4_9HYPH</name>
<dbReference type="AlphaFoldDB" id="A0AAU7XBM4"/>
<gene>
    <name evidence="2" type="ORF">ABS361_02375</name>
</gene>
<protein>
    <submittedName>
        <fullName evidence="2">ELM1/GtrOC1 family putative glycosyltransferase</fullName>
    </submittedName>
</protein>
<dbReference type="InterPro" id="IPR009367">
    <property type="entry name" value="Elm1-like"/>
</dbReference>
<sequence>MRILVLRDKKPGHYHQAEGIAAAAARIEPNAIERLDVRPRRLAHDMLRRRLLGWFLHRPELGLRLFYGIDARRIAPFDMIVGSGRPTIAAGVLLSRLLGVPFVYSGWPDGYDPDVFGLILVDSPRKAGAPNAAFVPVPSLIDPTALPKPKALKAPADLRGAELALMIGGEAHSHHYRPEDWAKLVTFIVRTSETLGIRWHVATSRRTPPEMRGRLEALLAEGRIVEFVDFERDGPGSADRLYGADAVVVTEDLISMLSEALTARRPAVALAPSQVKKTSDFEWVAVEAAAGHVAVMPIATATPERFADALVDLAPPEDDVRGRIASALRKVVPHVDGAPRVPPEDRDAAGRGSDRFAAE</sequence>
<organism evidence="2">
    <name type="scientific">Methyloraptor flagellatus</name>
    <dbReference type="NCBI Taxonomy" id="3162530"/>
    <lineage>
        <taxon>Bacteria</taxon>
        <taxon>Pseudomonadati</taxon>
        <taxon>Pseudomonadota</taxon>
        <taxon>Alphaproteobacteria</taxon>
        <taxon>Hyphomicrobiales</taxon>
        <taxon>Ancalomicrobiaceae</taxon>
        <taxon>Methyloraptor</taxon>
    </lineage>
</organism>
<dbReference type="KEGG" id="mflg:ABS361_02375"/>
<accession>A0AAU7XBM4</accession>
<dbReference type="Pfam" id="PF06258">
    <property type="entry name" value="Mito_fiss_Elm1"/>
    <property type="match status" value="1"/>
</dbReference>
<feature type="compositionally biased region" description="Basic and acidic residues" evidence="1">
    <location>
        <begin position="342"/>
        <end position="359"/>
    </location>
</feature>
<proteinExistence type="predicted"/>
<dbReference type="EMBL" id="CP158568">
    <property type="protein sequence ID" value="XBY45160.1"/>
    <property type="molecule type" value="Genomic_DNA"/>
</dbReference>
<evidence type="ECO:0000313" key="2">
    <source>
        <dbReference type="EMBL" id="XBY45160.1"/>
    </source>
</evidence>
<evidence type="ECO:0000256" key="1">
    <source>
        <dbReference type="SAM" id="MobiDB-lite"/>
    </source>
</evidence>
<feature type="region of interest" description="Disordered" evidence="1">
    <location>
        <begin position="335"/>
        <end position="359"/>
    </location>
</feature>
<dbReference type="RefSeq" id="WP_407050251.1">
    <property type="nucleotide sequence ID" value="NZ_CP158568.1"/>
</dbReference>
<reference evidence="2" key="1">
    <citation type="submission" date="2024-06" db="EMBL/GenBank/DDBJ databases">
        <title>Methylostella associata gen. nov., sp. nov., a novel Ancalomicrobiaceae-affiliated facultatively methylotrophic bacteria that feed on methanotrophs of the genus Methylococcus.</title>
        <authorList>
            <person name="Saltykova V."/>
            <person name="Danilova O.V."/>
            <person name="Oshkin I.Y."/>
            <person name="Belova S.E."/>
            <person name="Pimenov N.V."/>
            <person name="Dedysh S.N."/>
        </authorList>
    </citation>
    <scope>NUCLEOTIDE SEQUENCE</scope>
    <source>
        <strain evidence="2">S20</strain>
    </source>
</reference>